<keyword evidence="3" id="KW-0050">Antiport</keyword>
<dbReference type="Pfam" id="PF03553">
    <property type="entry name" value="Na_H_antiporter"/>
    <property type="match status" value="1"/>
</dbReference>
<feature type="transmembrane region" description="Helical" evidence="9">
    <location>
        <begin position="375"/>
        <end position="397"/>
    </location>
</feature>
<comment type="subcellular location">
    <subcellularLocation>
        <location evidence="1">Cell membrane</location>
        <topology evidence="1">Multi-pass membrane protein</topology>
    </subcellularLocation>
</comment>
<evidence type="ECO:0000256" key="6">
    <source>
        <dbReference type="ARBA" id="ARBA00022989"/>
    </source>
</evidence>
<dbReference type="Proteomes" id="UP000323426">
    <property type="component" value="Unassembled WGS sequence"/>
</dbReference>
<feature type="transmembrane region" description="Helical" evidence="9">
    <location>
        <begin position="409"/>
        <end position="429"/>
    </location>
</feature>
<evidence type="ECO:0000256" key="8">
    <source>
        <dbReference type="ARBA" id="ARBA00038435"/>
    </source>
</evidence>
<dbReference type="AlphaFoldDB" id="A0A5M6D883"/>
<evidence type="ECO:0000256" key="9">
    <source>
        <dbReference type="SAM" id="Phobius"/>
    </source>
</evidence>
<feature type="domain" description="Na+/H+ antiporter NhaC-like C-terminal" evidence="10">
    <location>
        <begin position="21"/>
        <end position="210"/>
    </location>
</feature>
<keyword evidence="6 9" id="KW-1133">Transmembrane helix</keyword>
<feature type="transmembrane region" description="Helical" evidence="9">
    <location>
        <begin position="12"/>
        <end position="29"/>
    </location>
</feature>
<evidence type="ECO:0000256" key="2">
    <source>
        <dbReference type="ARBA" id="ARBA00022448"/>
    </source>
</evidence>
<keyword evidence="13" id="KW-1185">Reference proteome</keyword>
<keyword evidence="4" id="KW-1003">Cell membrane</keyword>
<dbReference type="InterPro" id="IPR052180">
    <property type="entry name" value="NhaC_Na-H+_Antiporter"/>
</dbReference>
<dbReference type="RefSeq" id="WP_150089990.1">
    <property type="nucleotide sequence ID" value="NZ_VWSF01000013.1"/>
</dbReference>
<feature type="transmembrane region" description="Helical" evidence="9">
    <location>
        <begin position="249"/>
        <end position="270"/>
    </location>
</feature>
<keyword evidence="5 9" id="KW-0812">Transmembrane</keyword>
<dbReference type="PANTHER" id="PTHR33451:SF4">
    <property type="entry name" value="NA+_H+ ANTIPORTER"/>
    <property type="match status" value="1"/>
</dbReference>
<feature type="transmembrane region" description="Helical" evidence="9">
    <location>
        <begin position="224"/>
        <end position="244"/>
    </location>
</feature>
<reference evidence="12 13" key="1">
    <citation type="submission" date="2019-09" db="EMBL/GenBank/DDBJ databases">
        <title>Genome sequence and assembly of Adhaeribacter sp.</title>
        <authorList>
            <person name="Chhetri G."/>
        </authorList>
    </citation>
    <scope>NUCLEOTIDE SEQUENCE [LARGE SCALE GENOMIC DNA]</scope>
    <source>
        <strain evidence="12 13">DK36</strain>
    </source>
</reference>
<feature type="transmembrane region" description="Helical" evidence="9">
    <location>
        <begin position="72"/>
        <end position="92"/>
    </location>
</feature>
<name>A0A5M6D883_9BACT</name>
<evidence type="ECO:0000256" key="7">
    <source>
        <dbReference type="ARBA" id="ARBA00023136"/>
    </source>
</evidence>
<organism evidence="12 13">
    <name type="scientific">Adhaeribacter rhizoryzae</name>
    <dbReference type="NCBI Taxonomy" id="2607907"/>
    <lineage>
        <taxon>Bacteria</taxon>
        <taxon>Pseudomonadati</taxon>
        <taxon>Bacteroidota</taxon>
        <taxon>Cytophagia</taxon>
        <taxon>Cytophagales</taxon>
        <taxon>Hymenobacteraceae</taxon>
        <taxon>Adhaeribacter</taxon>
    </lineage>
</organism>
<sequence>MNQLQPSGGKALIPFFVFVLSFLGAGIALSDFYAFPSPVAVILGIIVAFVILKGSVQAKVDALIRGCGDSRIMTMCLIYLLAGAFATVSKAMGGVDATVNLGLALVPIKFLALGIFLLASFLSTATGTSVGCIVALGPIVVGLAEQSQTPLPLMLGSLLGGAMFGDNLSFISDTTIAATQSQDCSMRDKFKVNILIAGPAALLTALLLLLAAQYTGALPNLLPAAPAISFWPIVPYLVVIILAISGLNVFVVLTIGTLLAGLIGFTTGSLPPLLFSQKVYEGFTSMIEIFLLSMLTGGLAEMVRGAGGIDYLVSKISKAIGGHKSAQLGMGALVSGTNSAIANNTVSIVVTGPVVKEISRTYGVDKRKTAALTDIFSCVIQGLLPYGAQILIIIGFTKNTVSFAAILTYAWYLYLLLGFTLLAIFTPFVDKYLARQPAAEPSAS</sequence>
<feature type="transmembrane region" description="Helical" evidence="9">
    <location>
        <begin position="125"/>
        <end position="144"/>
    </location>
</feature>
<keyword evidence="2" id="KW-0813">Transport</keyword>
<protein>
    <submittedName>
        <fullName evidence="12">Na+/H+ antiporter NhaC family protein</fullName>
    </submittedName>
</protein>
<dbReference type="InterPro" id="IPR018461">
    <property type="entry name" value="Na/H_Antiport_NhaC-like_C"/>
</dbReference>
<keyword evidence="7 9" id="KW-0472">Membrane</keyword>
<feature type="domain" description="Citrate transporter-like" evidence="11">
    <location>
        <begin position="247"/>
        <end position="414"/>
    </location>
</feature>
<evidence type="ECO:0000313" key="13">
    <source>
        <dbReference type="Proteomes" id="UP000323426"/>
    </source>
</evidence>
<feature type="transmembrane region" description="Helical" evidence="9">
    <location>
        <begin position="35"/>
        <end position="52"/>
    </location>
</feature>
<dbReference type="InterPro" id="IPR004680">
    <property type="entry name" value="Cit_transptr-like_dom"/>
</dbReference>
<dbReference type="EMBL" id="VWSF01000013">
    <property type="protein sequence ID" value="KAA5543553.1"/>
    <property type="molecule type" value="Genomic_DNA"/>
</dbReference>
<evidence type="ECO:0000313" key="12">
    <source>
        <dbReference type="EMBL" id="KAA5543553.1"/>
    </source>
</evidence>
<accession>A0A5M6D883</accession>
<comment type="caution">
    <text evidence="12">The sequence shown here is derived from an EMBL/GenBank/DDBJ whole genome shotgun (WGS) entry which is preliminary data.</text>
</comment>
<evidence type="ECO:0000256" key="1">
    <source>
        <dbReference type="ARBA" id="ARBA00004651"/>
    </source>
</evidence>
<dbReference type="GO" id="GO:0015297">
    <property type="term" value="F:antiporter activity"/>
    <property type="evidence" value="ECO:0007669"/>
    <property type="project" value="UniProtKB-KW"/>
</dbReference>
<evidence type="ECO:0000256" key="4">
    <source>
        <dbReference type="ARBA" id="ARBA00022475"/>
    </source>
</evidence>
<gene>
    <name evidence="12" type="ORF">F0145_16685</name>
</gene>
<evidence type="ECO:0000259" key="10">
    <source>
        <dbReference type="Pfam" id="PF03553"/>
    </source>
</evidence>
<dbReference type="PANTHER" id="PTHR33451">
    <property type="entry name" value="MALATE-2H(+)/NA(+)-LACTATE ANTIPORTER"/>
    <property type="match status" value="1"/>
</dbReference>
<dbReference type="GO" id="GO:0005886">
    <property type="term" value="C:plasma membrane"/>
    <property type="evidence" value="ECO:0007669"/>
    <property type="project" value="UniProtKB-SubCell"/>
</dbReference>
<dbReference type="Pfam" id="PF03600">
    <property type="entry name" value="CitMHS"/>
    <property type="match status" value="1"/>
</dbReference>
<evidence type="ECO:0000259" key="11">
    <source>
        <dbReference type="Pfam" id="PF03600"/>
    </source>
</evidence>
<feature type="transmembrane region" description="Helical" evidence="9">
    <location>
        <begin position="192"/>
        <end position="212"/>
    </location>
</feature>
<comment type="similarity">
    <text evidence="8">Belongs to the NhaC Na(+)/H(+) (TC 2.A.35) antiporter family.</text>
</comment>
<evidence type="ECO:0000256" key="5">
    <source>
        <dbReference type="ARBA" id="ARBA00022692"/>
    </source>
</evidence>
<evidence type="ECO:0000256" key="3">
    <source>
        <dbReference type="ARBA" id="ARBA00022449"/>
    </source>
</evidence>
<feature type="transmembrane region" description="Helical" evidence="9">
    <location>
        <begin position="282"/>
        <end position="300"/>
    </location>
</feature>
<proteinExistence type="inferred from homology"/>